<gene>
    <name evidence="2" type="ORF">DXN05_09375</name>
</gene>
<feature type="transmembrane region" description="Helical" evidence="1">
    <location>
        <begin position="211"/>
        <end position="233"/>
    </location>
</feature>
<feature type="transmembrane region" description="Helical" evidence="1">
    <location>
        <begin position="284"/>
        <end position="304"/>
    </location>
</feature>
<feature type="transmembrane region" description="Helical" evidence="1">
    <location>
        <begin position="177"/>
        <end position="199"/>
    </location>
</feature>
<sequence>MREALFIRKNKDRWLQMEELPGQHPDETAQEFTELVEDLGFSKTFYPGSKITQYLNALASKRYLSIYENQKQSASRLKRFFMLDLPLIIAKHHRTLLISFLLFILFVAIGVFSAKNDSGFVRQVLGNDYVDMTERNIREGHPFGVYNSGNEFLSFLYLFANNFRVSLMVFSGGLLLGYFTITMLLQNAIMVGVFEYFFYTKGMVQASLLTIMIHGTLELSAIVISACAGLVLAKSWLFPGTIKRLDALKIGAKEGLAIALCSFPMLLMAAFFEGFVTRHTDMPLWLKLVIILLSLAMMAGYLVIYPLYLKKKINAAAFV</sequence>
<dbReference type="AlphaFoldDB" id="A0A3E1NMA8"/>
<dbReference type="PANTHER" id="PTHR35337:SF1">
    <property type="entry name" value="SLR1478 PROTEIN"/>
    <property type="match status" value="1"/>
</dbReference>
<name>A0A3E1NMA8_9BACT</name>
<keyword evidence="3" id="KW-1185">Reference proteome</keyword>
<protein>
    <submittedName>
        <fullName evidence="2">Stage II sporulation protein M</fullName>
    </submittedName>
</protein>
<keyword evidence="1" id="KW-0812">Transmembrane</keyword>
<dbReference type="PANTHER" id="PTHR35337">
    <property type="entry name" value="SLR1478 PROTEIN"/>
    <property type="match status" value="1"/>
</dbReference>
<keyword evidence="1" id="KW-1133">Transmembrane helix</keyword>
<dbReference type="InterPro" id="IPR002798">
    <property type="entry name" value="SpoIIM-like"/>
</dbReference>
<comment type="caution">
    <text evidence="2">The sequence shown here is derived from an EMBL/GenBank/DDBJ whole genome shotgun (WGS) entry which is preliminary data.</text>
</comment>
<accession>A0A3E1NMA8</accession>
<dbReference type="Pfam" id="PF01944">
    <property type="entry name" value="SpoIIM"/>
    <property type="match status" value="1"/>
</dbReference>
<evidence type="ECO:0000313" key="2">
    <source>
        <dbReference type="EMBL" id="RFM28964.1"/>
    </source>
</evidence>
<dbReference type="OrthoDB" id="9800053at2"/>
<evidence type="ECO:0000313" key="3">
    <source>
        <dbReference type="Proteomes" id="UP000261284"/>
    </source>
</evidence>
<keyword evidence="1" id="KW-0472">Membrane</keyword>
<dbReference type="RefSeq" id="WP_116846950.1">
    <property type="nucleotide sequence ID" value="NZ_QTJU01000002.1"/>
</dbReference>
<evidence type="ECO:0000256" key="1">
    <source>
        <dbReference type="SAM" id="Phobius"/>
    </source>
</evidence>
<proteinExistence type="predicted"/>
<reference evidence="2 3" key="1">
    <citation type="submission" date="2018-08" db="EMBL/GenBank/DDBJ databases">
        <title>Chitinophagaceae sp. K23C18032701, a novel bacterium isolated from forest soil.</title>
        <authorList>
            <person name="Wang C."/>
        </authorList>
    </citation>
    <scope>NUCLEOTIDE SEQUENCE [LARGE SCALE GENOMIC DNA]</scope>
    <source>
        <strain evidence="2 3">K23C18032701</strain>
    </source>
</reference>
<dbReference type="EMBL" id="QTJU01000002">
    <property type="protein sequence ID" value="RFM28964.1"/>
    <property type="molecule type" value="Genomic_DNA"/>
</dbReference>
<dbReference type="Proteomes" id="UP000261284">
    <property type="component" value="Unassembled WGS sequence"/>
</dbReference>
<feature type="transmembrane region" description="Helical" evidence="1">
    <location>
        <begin position="95"/>
        <end position="114"/>
    </location>
</feature>
<organism evidence="2 3">
    <name type="scientific">Deminuibacter soli</name>
    <dbReference type="NCBI Taxonomy" id="2291815"/>
    <lineage>
        <taxon>Bacteria</taxon>
        <taxon>Pseudomonadati</taxon>
        <taxon>Bacteroidota</taxon>
        <taxon>Chitinophagia</taxon>
        <taxon>Chitinophagales</taxon>
        <taxon>Chitinophagaceae</taxon>
        <taxon>Deminuibacter</taxon>
    </lineage>
</organism>
<feature type="transmembrane region" description="Helical" evidence="1">
    <location>
        <begin position="254"/>
        <end position="272"/>
    </location>
</feature>